<organism evidence="3">
    <name type="scientific">Tanacetum cinerariifolium</name>
    <name type="common">Dalmatian daisy</name>
    <name type="synonym">Chrysanthemum cinerariifolium</name>
    <dbReference type="NCBI Taxonomy" id="118510"/>
    <lineage>
        <taxon>Eukaryota</taxon>
        <taxon>Viridiplantae</taxon>
        <taxon>Streptophyta</taxon>
        <taxon>Embryophyta</taxon>
        <taxon>Tracheophyta</taxon>
        <taxon>Spermatophyta</taxon>
        <taxon>Magnoliopsida</taxon>
        <taxon>eudicotyledons</taxon>
        <taxon>Gunneridae</taxon>
        <taxon>Pentapetalae</taxon>
        <taxon>asterids</taxon>
        <taxon>campanulids</taxon>
        <taxon>Asterales</taxon>
        <taxon>Asteraceae</taxon>
        <taxon>Asteroideae</taxon>
        <taxon>Anthemideae</taxon>
        <taxon>Anthemidinae</taxon>
        <taxon>Tanacetum</taxon>
    </lineage>
</organism>
<dbReference type="InterPro" id="IPR054722">
    <property type="entry name" value="PolX-like_BBD"/>
</dbReference>
<evidence type="ECO:0000256" key="1">
    <source>
        <dbReference type="SAM" id="MobiDB-lite"/>
    </source>
</evidence>
<reference evidence="3" key="1">
    <citation type="journal article" date="2019" name="Sci. Rep.">
        <title>Draft genome of Tanacetum cinerariifolium, the natural source of mosquito coil.</title>
        <authorList>
            <person name="Yamashiro T."/>
            <person name="Shiraishi A."/>
            <person name="Satake H."/>
            <person name="Nakayama K."/>
        </authorList>
    </citation>
    <scope>NUCLEOTIDE SEQUENCE</scope>
</reference>
<proteinExistence type="predicted"/>
<dbReference type="EMBL" id="BKCJ011028359">
    <property type="protein sequence ID" value="GFC70301.1"/>
    <property type="molecule type" value="Genomic_DNA"/>
</dbReference>
<sequence>MSPPLRSSGPIPHGDSMRSSFRPDGHRPHGPSMNHKRPIMNVKNPYKAPWVPTVNRYDPPINRKFSTGTRNFPTANRKFPTASKKFTTGSIKYHTANMARKGKAGSSQNNIDDKGYWDSGCSRHMTGNISYLSNFEPFDEGYVSFSQGGCKITGKGTIKT</sequence>
<feature type="region of interest" description="Disordered" evidence="1">
    <location>
        <begin position="1"/>
        <end position="40"/>
    </location>
</feature>
<gene>
    <name evidence="3" type="ORF">Tci_842271</name>
</gene>
<feature type="non-terminal residue" evidence="3">
    <location>
        <position position="160"/>
    </location>
</feature>
<feature type="region of interest" description="Disordered" evidence="1">
    <location>
        <begin position="57"/>
        <end position="80"/>
    </location>
</feature>
<dbReference type="Pfam" id="PF22936">
    <property type="entry name" value="Pol_BBD"/>
    <property type="match status" value="1"/>
</dbReference>
<comment type="caution">
    <text evidence="3">The sequence shown here is derived from an EMBL/GenBank/DDBJ whole genome shotgun (WGS) entry which is preliminary data.</text>
</comment>
<name>A0A699QQ96_TANCI</name>
<feature type="compositionally biased region" description="Polar residues" evidence="1">
    <location>
        <begin position="64"/>
        <end position="74"/>
    </location>
</feature>
<protein>
    <recommendedName>
        <fullName evidence="2">Retrovirus-related Pol polyprotein from transposon TNT 1-94-like beta-barrel domain-containing protein</fullName>
    </recommendedName>
</protein>
<evidence type="ECO:0000259" key="2">
    <source>
        <dbReference type="Pfam" id="PF22936"/>
    </source>
</evidence>
<feature type="domain" description="Retrovirus-related Pol polyprotein from transposon TNT 1-94-like beta-barrel" evidence="2">
    <location>
        <begin position="116"/>
        <end position="159"/>
    </location>
</feature>
<dbReference type="AlphaFoldDB" id="A0A699QQ96"/>
<accession>A0A699QQ96</accession>
<evidence type="ECO:0000313" key="3">
    <source>
        <dbReference type="EMBL" id="GFC70301.1"/>
    </source>
</evidence>